<dbReference type="KEGG" id="crb:17887543"/>
<dbReference type="STRING" id="81985.R0HHC0"/>
<dbReference type="OrthoDB" id="1090427at2759"/>
<dbReference type="Proteomes" id="UP000029121">
    <property type="component" value="Unassembled WGS sequence"/>
</dbReference>
<dbReference type="PANTHER" id="PTHR46236:SF11">
    <property type="entry name" value="TRAF-LIKE SUPERFAMILY PROTEIN"/>
    <property type="match status" value="1"/>
</dbReference>
<evidence type="ECO:0000256" key="1">
    <source>
        <dbReference type="SAM" id="Coils"/>
    </source>
</evidence>
<evidence type="ECO:0000313" key="2">
    <source>
        <dbReference type="EMBL" id="EOA23198.1"/>
    </source>
</evidence>
<feature type="coiled-coil region" evidence="1">
    <location>
        <begin position="226"/>
        <end position="277"/>
    </location>
</feature>
<evidence type="ECO:0008006" key="4">
    <source>
        <dbReference type="Google" id="ProtNLM"/>
    </source>
</evidence>
<keyword evidence="3" id="KW-1185">Reference proteome</keyword>
<gene>
    <name evidence="2" type="ORF">CARUB_v10018779mg</name>
</gene>
<dbReference type="eggNOG" id="KOG1987">
    <property type="taxonomic scope" value="Eukaryota"/>
</dbReference>
<sequence length="292" mass="34044">MVKEFIVEVPVFTGYGLRPWIDWMEQYFAQYDDFTDLQKQAMAYGVIEGEALSWYHQRQKMLLFRSWEDLRDCLLLRFGDRDDPQLIKLLAKQWRDEANLPRMTTTDLRDTDLRKVNSVLANVEPVMLNNALEQPSKETPPVRELMDVNGFQVLSSQVDFLNVIFEKHPDIAIEFRPKNPHLRKACMTLLLSLIETLCQPPQNLSNEDLVEADNALTYVKASGFKVDWLEKRLEEVKEKKVEEQNGEIRIQELEEGLNELKQKCLDMEAMLEKEKAKVLAARASLKLEDVLL</sequence>
<reference evidence="3" key="1">
    <citation type="journal article" date="2013" name="Nat. Genet.">
        <title>The Capsella rubella genome and the genomic consequences of rapid mating system evolution.</title>
        <authorList>
            <person name="Slotte T."/>
            <person name="Hazzouri K.M."/>
            <person name="Agren J.A."/>
            <person name="Koenig D."/>
            <person name="Maumus F."/>
            <person name="Guo Y.L."/>
            <person name="Steige K."/>
            <person name="Platts A.E."/>
            <person name="Escobar J.S."/>
            <person name="Newman L.K."/>
            <person name="Wang W."/>
            <person name="Mandakova T."/>
            <person name="Vello E."/>
            <person name="Smith L.M."/>
            <person name="Henz S.R."/>
            <person name="Steffen J."/>
            <person name="Takuno S."/>
            <person name="Brandvain Y."/>
            <person name="Coop G."/>
            <person name="Andolfatto P."/>
            <person name="Hu T.T."/>
            <person name="Blanchette M."/>
            <person name="Clark R.M."/>
            <person name="Quesneville H."/>
            <person name="Nordborg M."/>
            <person name="Gaut B.S."/>
            <person name="Lysak M.A."/>
            <person name="Jenkins J."/>
            <person name="Grimwood J."/>
            <person name="Chapman J."/>
            <person name="Prochnik S."/>
            <person name="Shu S."/>
            <person name="Rokhsar D."/>
            <person name="Schmutz J."/>
            <person name="Weigel D."/>
            <person name="Wright S.I."/>
        </authorList>
    </citation>
    <scope>NUCLEOTIDE SEQUENCE [LARGE SCALE GENOMIC DNA]</scope>
    <source>
        <strain evidence="3">cv. Monte Gargano</strain>
    </source>
</reference>
<dbReference type="EMBL" id="KB870809">
    <property type="protein sequence ID" value="EOA23198.1"/>
    <property type="molecule type" value="Genomic_DNA"/>
</dbReference>
<proteinExistence type="predicted"/>
<dbReference type="PANTHER" id="PTHR46236">
    <property type="entry name" value="TRAF-LIKE SUPERFAMILY PROTEIN"/>
    <property type="match status" value="1"/>
</dbReference>
<protein>
    <recommendedName>
        <fullName evidence="4">MATH domain-containing protein</fullName>
    </recommendedName>
</protein>
<dbReference type="AlphaFoldDB" id="R0HHC0"/>
<name>R0HHC0_9BRAS</name>
<organism evidence="2 3">
    <name type="scientific">Capsella rubella</name>
    <dbReference type="NCBI Taxonomy" id="81985"/>
    <lineage>
        <taxon>Eukaryota</taxon>
        <taxon>Viridiplantae</taxon>
        <taxon>Streptophyta</taxon>
        <taxon>Embryophyta</taxon>
        <taxon>Tracheophyta</taxon>
        <taxon>Spermatophyta</taxon>
        <taxon>Magnoliopsida</taxon>
        <taxon>eudicotyledons</taxon>
        <taxon>Gunneridae</taxon>
        <taxon>Pentapetalae</taxon>
        <taxon>rosids</taxon>
        <taxon>malvids</taxon>
        <taxon>Brassicales</taxon>
        <taxon>Brassicaceae</taxon>
        <taxon>Camelineae</taxon>
        <taxon>Capsella</taxon>
    </lineage>
</organism>
<keyword evidence="1" id="KW-0175">Coiled coil</keyword>
<evidence type="ECO:0000313" key="3">
    <source>
        <dbReference type="Proteomes" id="UP000029121"/>
    </source>
</evidence>
<accession>R0HHC0</accession>
<dbReference type="InterPro" id="IPR050804">
    <property type="entry name" value="MCC"/>
</dbReference>